<dbReference type="AlphaFoldDB" id="W9C757"/>
<dbReference type="EMBL" id="AYSA01000375">
    <property type="protein sequence ID" value="ESZ92597.1"/>
    <property type="molecule type" value="Genomic_DNA"/>
</dbReference>
<proteinExistence type="predicted"/>
<feature type="region of interest" description="Disordered" evidence="1">
    <location>
        <begin position="42"/>
        <end position="71"/>
    </location>
</feature>
<feature type="compositionally biased region" description="Polar residues" evidence="1">
    <location>
        <begin position="61"/>
        <end position="71"/>
    </location>
</feature>
<gene>
    <name evidence="3" type="ORF">SBOR_7014</name>
</gene>
<dbReference type="PANTHER" id="PTHR38795">
    <property type="entry name" value="DUF6604 DOMAIN-CONTAINING PROTEIN"/>
    <property type="match status" value="1"/>
</dbReference>
<name>W9C757_SCLBF</name>
<dbReference type="InterPro" id="IPR046539">
    <property type="entry name" value="DUF6604"/>
</dbReference>
<feature type="domain" description="DUF6604" evidence="2">
    <location>
        <begin position="59"/>
        <end position="174"/>
    </location>
</feature>
<comment type="caution">
    <text evidence="3">The sequence shown here is derived from an EMBL/GenBank/DDBJ whole genome shotgun (WGS) entry which is preliminary data.</text>
</comment>
<evidence type="ECO:0000313" key="3">
    <source>
        <dbReference type="EMBL" id="ESZ92597.1"/>
    </source>
</evidence>
<evidence type="ECO:0000259" key="2">
    <source>
        <dbReference type="Pfam" id="PF20253"/>
    </source>
</evidence>
<dbReference type="HOGENOM" id="CLU_348221_0_0_1"/>
<accession>W9C757</accession>
<evidence type="ECO:0000256" key="1">
    <source>
        <dbReference type="SAM" id="MobiDB-lite"/>
    </source>
</evidence>
<dbReference type="Proteomes" id="UP000019487">
    <property type="component" value="Unassembled WGS sequence"/>
</dbReference>
<dbReference type="STRING" id="1432307.W9C757"/>
<keyword evidence="4" id="KW-1185">Reference proteome</keyword>
<protein>
    <recommendedName>
        <fullName evidence="2">DUF6604 domain-containing protein</fullName>
    </recommendedName>
</protein>
<organism evidence="3 4">
    <name type="scientific">Sclerotinia borealis (strain F-4128)</name>
    <dbReference type="NCBI Taxonomy" id="1432307"/>
    <lineage>
        <taxon>Eukaryota</taxon>
        <taxon>Fungi</taxon>
        <taxon>Dikarya</taxon>
        <taxon>Ascomycota</taxon>
        <taxon>Pezizomycotina</taxon>
        <taxon>Leotiomycetes</taxon>
        <taxon>Helotiales</taxon>
        <taxon>Sclerotiniaceae</taxon>
        <taxon>Sclerotinia</taxon>
    </lineage>
</organism>
<dbReference type="Pfam" id="PF20253">
    <property type="entry name" value="DUF6604"/>
    <property type="match status" value="1"/>
</dbReference>
<sequence length="810" mass="92402">MLPDNLASSYLSYKEDTSLFTTWLSKAALACGYKIPTKEERCARTGPGHRGSSHNADIKSKTSSRTSDTEPSWTQITNRFLKLSTDDVLDAADDKDDGPEFTVDMSTTYELEDESIEMKMSLMIFYFFEDLHRIQEFLHGVWKKYKSGKLDLVSASLITNSAFEIVHRNEEEILATAPKLFSKKRSYDTIATVIFYANAFSRGQDPKQTMETNEMLRPTPFDDFIYLSTSRTLMKYEFLSQTAPNFPSFPLPSFPLRGAYISCPEVLGTPYMNKKEEEDALLSQLMMDLDLFDLFNKTMKNNGLGHYAPPAEDALSAGLRQLKMEGVISVSLVFASRIFLDLHDILGNKIVTGRRELKATGNRIEKFLEPTGVQSHPGEGESYLWLPKDTTLLKQIIDINYRWTDKSKFEMMKMIFVKQEGCSESNWGKMGNSVPMNAVAEGPVNRPKPMIIEKSSGQAHSQLDAEKVKQASLRGTKFPEKPKLTNMSMTAMRVPNDAIRPDGSIDPAWEEKLMAHARTESGVDDEPCDPEHEENARKLDIRMIKPHQDMDFVFTHNPVYCGTMALRLITATEQAGINHCCYHTVTTLVAYLYAECRRSKLLDSKWPAMEQMIELHLEDMFSDNLPKSASEGYIRFTKLLVISKTKISRYQRSLPYKEPQYATNAVSTATRPFLEHQATFNNAINNLQRLIQTHRELTNNETKHKRRNARRQLTPFQFLSIMQEFIPAEIAKVQFDYISLTIACHRLMKKFRVQIKGRLGIDHPLLQHEDSTEPSYPFIVMNILYEGRNGGENHQLKVVAEVLKDYLAGL</sequence>
<reference evidence="3 4" key="1">
    <citation type="journal article" date="2014" name="Genome Announc.">
        <title>Draft genome sequence of Sclerotinia borealis, a psychrophilic plant pathogenic fungus.</title>
        <authorList>
            <person name="Mardanov A.V."/>
            <person name="Beletsky A.V."/>
            <person name="Kadnikov V.V."/>
            <person name="Ignatov A.N."/>
            <person name="Ravin N.V."/>
        </authorList>
    </citation>
    <scope>NUCLEOTIDE SEQUENCE [LARGE SCALE GENOMIC DNA]</scope>
    <source>
        <strain evidence="4">F-4157</strain>
    </source>
</reference>
<dbReference type="PANTHER" id="PTHR38795:SF1">
    <property type="entry name" value="DUF6604 DOMAIN-CONTAINING PROTEIN"/>
    <property type="match status" value="1"/>
</dbReference>
<dbReference type="OrthoDB" id="5238236at2759"/>
<evidence type="ECO:0000313" key="4">
    <source>
        <dbReference type="Proteomes" id="UP000019487"/>
    </source>
</evidence>